<evidence type="ECO:0000313" key="3">
    <source>
        <dbReference type="Proteomes" id="UP000663862"/>
    </source>
</evidence>
<dbReference type="EMBL" id="CAJNYU010003311">
    <property type="protein sequence ID" value="CAF3659928.1"/>
    <property type="molecule type" value="Genomic_DNA"/>
</dbReference>
<protein>
    <recommendedName>
        <fullName evidence="4">F-box domain-containing protein</fullName>
    </recommendedName>
</protein>
<dbReference type="SUPFAM" id="SSF52047">
    <property type="entry name" value="RNI-like"/>
    <property type="match status" value="1"/>
</dbReference>
<name>A0A820ENN5_9BILA</name>
<dbReference type="Proteomes" id="UP000663862">
    <property type="component" value="Unassembled WGS sequence"/>
</dbReference>
<reference evidence="2" key="1">
    <citation type="submission" date="2021-02" db="EMBL/GenBank/DDBJ databases">
        <authorList>
            <person name="Nowell W R."/>
        </authorList>
    </citation>
    <scope>NUCLEOTIDE SEQUENCE</scope>
</reference>
<comment type="caution">
    <text evidence="2">The sequence shown here is derived from an EMBL/GenBank/DDBJ whole genome shotgun (WGS) entry which is preliminary data.</text>
</comment>
<proteinExistence type="predicted"/>
<organism evidence="2 3">
    <name type="scientific">Rotaria socialis</name>
    <dbReference type="NCBI Taxonomy" id="392032"/>
    <lineage>
        <taxon>Eukaryota</taxon>
        <taxon>Metazoa</taxon>
        <taxon>Spiralia</taxon>
        <taxon>Gnathifera</taxon>
        <taxon>Rotifera</taxon>
        <taxon>Eurotatoria</taxon>
        <taxon>Bdelloidea</taxon>
        <taxon>Philodinida</taxon>
        <taxon>Philodinidae</taxon>
        <taxon>Rotaria</taxon>
    </lineage>
</organism>
<evidence type="ECO:0008006" key="4">
    <source>
        <dbReference type="Google" id="ProtNLM"/>
    </source>
</evidence>
<evidence type="ECO:0000313" key="2">
    <source>
        <dbReference type="EMBL" id="CAF4249632.1"/>
    </source>
</evidence>
<dbReference type="AlphaFoldDB" id="A0A820ENN5"/>
<dbReference type="Proteomes" id="UP000663869">
    <property type="component" value="Unassembled WGS sequence"/>
</dbReference>
<dbReference type="EMBL" id="CAJOBQ010000085">
    <property type="protein sequence ID" value="CAF4249632.1"/>
    <property type="molecule type" value="Genomic_DNA"/>
</dbReference>
<sequence length="557" mass="65708">MCVTLFTDLPDLVILNVLRFLSHFDAIQAFYNINNNTDRILSLLIEGQCFSSMHYFRLSLFNFVCDHVLSRIGSKLTHLTLCDHQLALAYQKQILLYLSNVLSLHLINIIEITESDNYLSYFLRKQLKSLTIEFLSEHHFEAQAYVCEQFIFSKNSESLTHCHLINDHGIQLKHRILLPNVSIVNMTIQLRQLSDLHVLFDYLLNVKILNVKICRWTVEDIKYDYAKLPKTLSHLIEFSLQSDHALSFNQMIIIFRHLIHLEKLSFLYRNYDEHGIDINQLEIALTYLKNLTELNSIINFIYFNLNPKLTFENNIHFKQRWNIHTYKNLLYKNYVAYTQPFINVSYSISSDVLLEDNSTDFSSITNLTLKTHTKQLSLLPIIRSLNSRFSSVTHLHIIDSFGIEDNHNDDIKLPKVYSFDASEIKLSNLFQILLRSMPNLAHLQVNLNVLIACDWKLLLANNKIKHLELKTNNLDQINPILFYFSSLEQLIVNTKKQSNQYKRIYIQIILDWFHRCSQLYTIHVKAHKLSDFLYIEHTESDKNMHVKYSNEIFTLWR</sequence>
<accession>A0A820ENN5</accession>
<evidence type="ECO:0000313" key="1">
    <source>
        <dbReference type="EMBL" id="CAF3659928.1"/>
    </source>
</evidence>
<gene>
    <name evidence="1" type="ORF">FME351_LOCUS24996</name>
    <name evidence="2" type="ORF">TSG867_LOCUS2998</name>
</gene>